<dbReference type="ExpressionAtlas" id="A0A2K2CGF3">
    <property type="expression patterns" value="baseline"/>
</dbReference>
<dbReference type="InParanoid" id="A0A2K2CGF3"/>
<feature type="compositionally biased region" description="Low complexity" evidence="1">
    <location>
        <begin position="118"/>
        <end position="128"/>
    </location>
</feature>
<evidence type="ECO:0000256" key="1">
    <source>
        <dbReference type="SAM" id="MobiDB-lite"/>
    </source>
</evidence>
<feature type="compositionally biased region" description="Polar residues" evidence="1">
    <location>
        <begin position="82"/>
        <end position="102"/>
    </location>
</feature>
<dbReference type="Gramene" id="PNT61106">
    <property type="protein sequence ID" value="PNT61106"/>
    <property type="gene ID" value="BRADI_5g10421v3"/>
</dbReference>
<dbReference type="EMBL" id="CM000884">
    <property type="protein sequence ID" value="PNT61107.1"/>
    <property type="molecule type" value="Genomic_DNA"/>
</dbReference>
<dbReference type="EnsemblPlants" id="PNT61107">
    <property type="protein sequence ID" value="PNT61107"/>
    <property type="gene ID" value="BRADI_5g10421v3"/>
</dbReference>
<dbReference type="EMBL" id="CM000884">
    <property type="protein sequence ID" value="PNT61105.1"/>
    <property type="molecule type" value="Genomic_DNA"/>
</dbReference>
<gene>
    <name evidence="2" type="ORF">BRADI_5g10421v3</name>
</gene>
<dbReference type="EnsemblPlants" id="PNT61110">
    <property type="protein sequence ID" value="PNT61110"/>
    <property type="gene ID" value="BRADI_5g10421v3"/>
</dbReference>
<dbReference type="Proteomes" id="UP000008810">
    <property type="component" value="Chromosome 5"/>
</dbReference>
<dbReference type="EnsemblPlants" id="PNT61105">
    <property type="protein sequence ID" value="PNT61105"/>
    <property type="gene ID" value="BRADI_5g10421v3"/>
</dbReference>
<feature type="region of interest" description="Disordered" evidence="1">
    <location>
        <begin position="76"/>
        <end position="137"/>
    </location>
</feature>
<dbReference type="Gramene" id="PNT61105">
    <property type="protein sequence ID" value="PNT61105"/>
    <property type="gene ID" value="BRADI_5g10421v3"/>
</dbReference>
<dbReference type="EMBL" id="CM000884">
    <property type="protein sequence ID" value="PNT61109.1"/>
    <property type="molecule type" value="Genomic_DNA"/>
</dbReference>
<dbReference type="Gramene" id="PNT61108">
    <property type="protein sequence ID" value="PNT61108"/>
    <property type="gene ID" value="BRADI_5g10421v3"/>
</dbReference>
<accession>A0A2K2CGF3</accession>
<reference evidence="2 3" key="1">
    <citation type="journal article" date="2010" name="Nature">
        <title>Genome sequencing and analysis of the model grass Brachypodium distachyon.</title>
        <authorList>
            <consortium name="International Brachypodium Initiative"/>
        </authorList>
    </citation>
    <scope>NUCLEOTIDE SEQUENCE [LARGE SCALE GENOMIC DNA]</scope>
    <source>
        <strain evidence="2 3">Bd21</strain>
    </source>
</reference>
<dbReference type="EnsemblPlants" id="PNT61108">
    <property type="protein sequence ID" value="PNT61108"/>
    <property type="gene ID" value="BRADI_5g10421v3"/>
</dbReference>
<dbReference type="EMBL" id="CM000884">
    <property type="protein sequence ID" value="PNT61108.1"/>
    <property type="molecule type" value="Genomic_DNA"/>
</dbReference>
<dbReference type="EMBL" id="CM000884">
    <property type="protein sequence ID" value="PNT61110.1"/>
    <property type="molecule type" value="Genomic_DNA"/>
</dbReference>
<feature type="compositionally biased region" description="Basic residues" evidence="1">
    <location>
        <begin position="106"/>
        <end position="115"/>
    </location>
</feature>
<protein>
    <submittedName>
        <fullName evidence="2 3">Uncharacterized protein</fullName>
    </submittedName>
</protein>
<dbReference type="AlphaFoldDB" id="A0A2K2CGF3"/>
<reference evidence="2" key="2">
    <citation type="submission" date="2017-06" db="EMBL/GenBank/DDBJ databases">
        <title>WGS assembly of Brachypodium distachyon.</title>
        <authorList>
            <consortium name="The International Brachypodium Initiative"/>
            <person name="Lucas S."/>
            <person name="Harmon-Smith M."/>
            <person name="Lail K."/>
            <person name="Tice H."/>
            <person name="Grimwood J."/>
            <person name="Bruce D."/>
            <person name="Barry K."/>
            <person name="Shu S."/>
            <person name="Lindquist E."/>
            <person name="Wang M."/>
            <person name="Pitluck S."/>
            <person name="Vogel J.P."/>
            <person name="Garvin D.F."/>
            <person name="Mockler T.C."/>
            <person name="Schmutz J."/>
            <person name="Rokhsar D."/>
            <person name="Bevan M.W."/>
        </authorList>
    </citation>
    <scope>NUCLEOTIDE SEQUENCE</scope>
    <source>
        <strain evidence="2">Bd21</strain>
    </source>
</reference>
<dbReference type="Gramene" id="PNT61107">
    <property type="protein sequence ID" value="PNT61107"/>
    <property type="gene ID" value="BRADI_5g10421v3"/>
</dbReference>
<dbReference type="Gramene" id="PNT61111">
    <property type="protein sequence ID" value="PNT61111"/>
    <property type="gene ID" value="BRADI_5g10421v3"/>
</dbReference>
<organism evidence="2">
    <name type="scientific">Brachypodium distachyon</name>
    <name type="common">Purple false brome</name>
    <name type="synonym">Trachynia distachya</name>
    <dbReference type="NCBI Taxonomy" id="15368"/>
    <lineage>
        <taxon>Eukaryota</taxon>
        <taxon>Viridiplantae</taxon>
        <taxon>Streptophyta</taxon>
        <taxon>Embryophyta</taxon>
        <taxon>Tracheophyta</taxon>
        <taxon>Spermatophyta</taxon>
        <taxon>Magnoliopsida</taxon>
        <taxon>Liliopsida</taxon>
        <taxon>Poales</taxon>
        <taxon>Poaceae</taxon>
        <taxon>BOP clade</taxon>
        <taxon>Pooideae</taxon>
        <taxon>Stipodae</taxon>
        <taxon>Brachypodieae</taxon>
        <taxon>Brachypodium</taxon>
    </lineage>
</organism>
<reference evidence="3" key="3">
    <citation type="submission" date="2018-08" db="UniProtKB">
        <authorList>
            <consortium name="EnsemblPlants"/>
        </authorList>
    </citation>
    <scope>IDENTIFICATION</scope>
    <source>
        <strain evidence="3">cv. Bd21</strain>
    </source>
</reference>
<dbReference type="Gramene" id="PNT61109">
    <property type="protein sequence ID" value="PNT61109"/>
    <property type="gene ID" value="BRADI_5g10421v3"/>
</dbReference>
<dbReference type="EnsemblPlants" id="PNT61111">
    <property type="protein sequence ID" value="PNT61111"/>
    <property type="gene ID" value="BRADI_5g10421v3"/>
</dbReference>
<name>A0A2K2CGF3_BRADI</name>
<sequence length="291" mass="32000">MGIIWPHGFVGVTLGFTEFVPDSVSNFRSFGGNKGGTRELKNLTFRYHAGTAFRLQLTFSKSVEPSFVARASVVRPHPPLSSTPHAEKPVSSSPLTGSAQPSQPTPRRHSHRRRVQTSPSSSHPYPSSSLPPRPISFLPSSAALRRRRVLRTDRAGCTCPPLLPPFFFRTPLSFLQRHGSSESISDGAGASSRLDPRRAAPWISAVARQRPVASSRPAWRTVPVLSDFHGGEAQPAQIATRRLSWKLESFLRVHLGDSLNSCVVLWKGRICHCLADLVRIGEFGGCFCRFT</sequence>
<evidence type="ECO:0000313" key="4">
    <source>
        <dbReference type="Proteomes" id="UP000008810"/>
    </source>
</evidence>
<dbReference type="EMBL" id="CM000884">
    <property type="protein sequence ID" value="PNT61106.1"/>
    <property type="molecule type" value="Genomic_DNA"/>
</dbReference>
<dbReference type="EMBL" id="CM000884">
    <property type="protein sequence ID" value="PNT61111.1"/>
    <property type="molecule type" value="Genomic_DNA"/>
</dbReference>
<evidence type="ECO:0000313" key="2">
    <source>
        <dbReference type="EMBL" id="PNT61105.1"/>
    </source>
</evidence>
<dbReference type="Gramene" id="PNT61110">
    <property type="protein sequence ID" value="PNT61110"/>
    <property type="gene ID" value="BRADI_5g10421v3"/>
</dbReference>
<evidence type="ECO:0000313" key="3">
    <source>
        <dbReference type="EnsemblPlants" id="PNT61105"/>
    </source>
</evidence>
<proteinExistence type="predicted"/>
<dbReference type="EnsemblPlants" id="PNT61106">
    <property type="protein sequence ID" value="PNT61106"/>
    <property type="gene ID" value="BRADI_5g10421v3"/>
</dbReference>
<keyword evidence="4" id="KW-1185">Reference proteome</keyword>
<dbReference type="EnsemblPlants" id="PNT61109">
    <property type="protein sequence ID" value="PNT61109"/>
    <property type="gene ID" value="BRADI_5g10421v3"/>
</dbReference>